<dbReference type="FunFam" id="1.10.287.110:FF:000046">
    <property type="entry name" value="dnaJ homolog subfamily C member 21"/>
    <property type="match status" value="1"/>
</dbReference>
<organism evidence="10">
    <name type="scientific">Tabanus bromius</name>
    <name type="common">Band-eyed brown horse fly</name>
    <dbReference type="NCBI Taxonomy" id="304241"/>
    <lineage>
        <taxon>Eukaryota</taxon>
        <taxon>Metazoa</taxon>
        <taxon>Ecdysozoa</taxon>
        <taxon>Arthropoda</taxon>
        <taxon>Hexapoda</taxon>
        <taxon>Insecta</taxon>
        <taxon>Pterygota</taxon>
        <taxon>Neoptera</taxon>
        <taxon>Endopterygota</taxon>
        <taxon>Diptera</taxon>
        <taxon>Brachycera</taxon>
        <taxon>Tabanomorpha</taxon>
        <taxon>Tabanoidea</taxon>
        <taxon>Tabanidae</taxon>
        <taxon>Tabanus</taxon>
    </lineage>
</organism>
<dbReference type="InterPro" id="IPR018253">
    <property type="entry name" value="DnaJ_domain_CS"/>
</dbReference>
<dbReference type="SUPFAM" id="SSF46565">
    <property type="entry name" value="Chaperone J-domain"/>
    <property type="match status" value="1"/>
</dbReference>
<reference evidence="10" key="1">
    <citation type="journal article" date="2015" name="Insect Biochem. Mol. Biol.">
        <title>An insight into the sialome of the horse fly, Tabanus bromius.</title>
        <authorList>
            <person name="Ribeiro J.M."/>
            <person name="Kazimirova M."/>
            <person name="Takac P."/>
            <person name="Andersen J.F."/>
            <person name="Francischetti I.M."/>
        </authorList>
    </citation>
    <scope>NUCLEOTIDE SEQUENCE</scope>
</reference>
<dbReference type="AlphaFoldDB" id="A0A0K8TNF5"/>
<evidence type="ECO:0000256" key="6">
    <source>
        <dbReference type="SAM" id="Coils"/>
    </source>
</evidence>
<feature type="domain" description="J" evidence="8">
    <location>
        <begin position="3"/>
        <end position="69"/>
    </location>
</feature>
<dbReference type="PROSITE" id="PS50157">
    <property type="entry name" value="ZINC_FINGER_C2H2_2"/>
    <property type="match status" value="1"/>
</dbReference>
<name>A0A0K8TNF5_TABBR</name>
<dbReference type="EMBL" id="GDAI01001962">
    <property type="protein sequence ID" value="JAI15641.1"/>
    <property type="molecule type" value="mRNA"/>
</dbReference>
<dbReference type="Pfam" id="PF12756">
    <property type="entry name" value="zf-C2H2_2"/>
    <property type="match status" value="1"/>
</dbReference>
<dbReference type="PROSITE" id="PS00028">
    <property type="entry name" value="ZINC_FINGER_C2H2_1"/>
    <property type="match status" value="2"/>
</dbReference>
<dbReference type="InterPro" id="IPR036869">
    <property type="entry name" value="J_dom_sf"/>
</dbReference>
<dbReference type="SUPFAM" id="SSF57667">
    <property type="entry name" value="beta-beta-alpha zinc fingers"/>
    <property type="match status" value="1"/>
</dbReference>
<dbReference type="Pfam" id="PF21884">
    <property type="entry name" value="ZUO1-like_ZHD"/>
    <property type="match status" value="1"/>
</dbReference>
<dbReference type="PROSITE" id="PS50076">
    <property type="entry name" value="DNAJ_2"/>
    <property type="match status" value="1"/>
</dbReference>
<dbReference type="InterPro" id="IPR041661">
    <property type="entry name" value="ZN622/Rei1/Reh1_Znf-C2H2"/>
</dbReference>
<dbReference type="InterPro" id="IPR001623">
    <property type="entry name" value="DnaJ_domain"/>
</dbReference>
<dbReference type="PANTHER" id="PTHR44029">
    <property type="entry name" value="DNAJ HOMOLOG SUBFAMILY C MEMBER 21"/>
    <property type="match status" value="1"/>
</dbReference>
<keyword evidence="1" id="KW-0479">Metal-binding</keyword>
<dbReference type="CDD" id="cd06257">
    <property type="entry name" value="DnaJ"/>
    <property type="match status" value="1"/>
</dbReference>
<sequence length="515" mass="60417">MKCYYEILSVERNCDEAAVKSAYKKLALRWHPDKNIDNPEEAKEQFQLVQQAYEVLSDAHERAWYDNHREQILRGKDSRYEDNSLNVYEYFSASCFKGYGDDVGSFYNVYQDVFEKIAAEDSEFMNNEEEIHKIPKFGCSSSDYDEIVAPFYAYWQSYCTKKSFSWLCPYNIKEIKDRKILREIDKDMKKIVQRARRERNEEVRNLVSFVRKRDKRVQAYRKLLEERAAENRRKQAQNSIEQFCKRNREIQQQIQSQEYAPKEYEQRLKELELEYSEPDMDSFSDTSSSGGDACVDVINAACHHESLYCVACNKNFKNHNAFENHVASKKHNENTEKLIKRMRDEENSLETSSNLLESVMENVEKGSLDEKKESKLKSKKNKKANQKKFVESGSEEENQFLASVTDDDDWTADKRQGRKYKKLFHKKNIPSNSKADDHLGTSHKITENVEDINSNHTCVTCKSAFSSKNKLFHHLRNTNHGVFIPKDAGDNQYNGIIGREKKKSKGQCVRQFSFH</sequence>
<evidence type="ECO:0000256" key="5">
    <source>
        <dbReference type="PROSITE-ProRule" id="PRU00042"/>
    </source>
</evidence>
<dbReference type="InterPro" id="IPR003604">
    <property type="entry name" value="Matrin/U1-like-C_Znf_C2H2"/>
</dbReference>
<dbReference type="Gene3D" id="1.10.287.110">
    <property type="entry name" value="DnaJ domain"/>
    <property type="match status" value="1"/>
</dbReference>
<dbReference type="GO" id="GO:0003676">
    <property type="term" value="F:nucleic acid binding"/>
    <property type="evidence" value="ECO:0007669"/>
    <property type="project" value="InterPro"/>
</dbReference>
<evidence type="ECO:0000259" key="8">
    <source>
        <dbReference type="PROSITE" id="PS50076"/>
    </source>
</evidence>
<dbReference type="InterPro" id="IPR054076">
    <property type="entry name" value="ZUO1-like_ZHD"/>
</dbReference>
<accession>A0A0K8TNF5</accession>
<dbReference type="SMART" id="SM00271">
    <property type="entry name" value="DnaJ"/>
    <property type="match status" value="1"/>
</dbReference>
<evidence type="ECO:0000256" key="7">
    <source>
        <dbReference type="SAM" id="MobiDB-lite"/>
    </source>
</evidence>
<evidence type="ECO:0000256" key="4">
    <source>
        <dbReference type="ARBA" id="ARBA00074367"/>
    </source>
</evidence>
<evidence type="ECO:0000256" key="3">
    <source>
        <dbReference type="ARBA" id="ARBA00022833"/>
    </source>
</evidence>
<feature type="coiled-coil region" evidence="6">
    <location>
        <begin position="226"/>
        <end position="253"/>
    </location>
</feature>
<dbReference type="SMART" id="SM00451">
    <property type="entry name" value="ZnF_U1"/>
    <property type="match status" value="2"/>
</dbReference>
<dbReference type="SMART" id="SM00355">
    <property type="entry name" value="ZnF_C2H2"/>
    <property type="match status" value="2"/>
</dbReference>
<keyword evidence="3" id="KW-0862">Zinc</keyword>
<protein>
    <recommendedName>
        <fullName evidence="4">DnaJ homolog subfamily C member 21</fullName>
    </recommendedName>
</protein>
<evidence type="ECO:0000256" key="1">
    <source>
        <dbReference type="ARBA" id="ARBA00022723"/>
    </source>
</evidence>
<feature type="compositionally biased region" description="Basic residues" evidence="7">
    <location>
        <begin position="377"/>
        <end position="386"/>
    </location>
</feature>
<dbReference type="PANTHER" id="PTHR44029:SF1">
    <property type="entry name" value="DNAJ HOMOLOG SUBFAMILY C MEMBER 21"/>
    <property type="match status" value="1"/>
</dbReference>
<dbReference type="Pfam" id="PF12171">
    <property type="entry name" value="zf-C2H2_jaz"/>
    <property type="match status" value="1"/>
</dbReference>
<keyword evidence="2 5" id="KW-0863">Zinc-finger</keyword>
<keyword evidence="6" id="KW-0175">Coiled coil</keyword>
<dbReference type="InterPro" id="IPR022755">
    <property type="entry name" value="Znf_C2H2_jaz"/>
</dbReference>
<dbReference type="InterPro" id="IPR013087">
    <property type="entry name" value="Znf_C2H2_type"/>
</dbReference>
<evidence type="ECO:0000313" key="10">
    <source>
        <dbReference type="EMBL" id="JAI15641.1"/>
    </source>
</evidence>
<feature type="compositionally biased region" description="Basic and acidic residues" evidence="7">
    <location>
        <begin position="363"/>
        <end position="376"/>
    </location>
</feature>
<dbReference type="InterPro" id="IPR036236">
    <property type="entry name" value="Znf_C2H2_sf"/>
</dbReference>
<dbReference type="InterPro" id="IPR051964">
    <property type="entry name" value="Chaperone_stress_response"/>
</dbReference>
<dbReference type="PRINTS" id="PR00625">
    <property type="entry name" value="JDOMAIN"/>
</dbReference>
<feature type="region of interest" description="Disordered" evidence="7">
    <location>
        <begin position="363"/>
        <end position="396"/>
    </location>
</feature>
<dbReference type="PROSITE" id="PS00636">
    <property type="entry name" value="DNAJ_1"/>
    <property type="match status" value="1"/>
</dbReference>
<dbReference type="GO" id="GO:0008270">
    <property type="term" value="F:zinc ion binding"/>
    <property type="evidence" value="ECO:0007669"/>
    <property type="project" value="UniProtKB-KW"/>
</dbReference>
<proteinExistence type="evidence at transcript level"/>
<dbReference type="GO" id="GO:0005737">
    <property type="term" value="C:cytoplasm"/>
    <property type="evidence" value="ECO:0007669"/>
    <property type="project" value="TreeGrafter"/>
</dbReference>
<dbReference type="Gene3D" id="3.30.160.60">
    <property type="entry name" value="Classic Zinc Finger"/>
    <property type="match status" value="1"/>
</dbReference>
<feature type="domain" description="C2H2-type" evidence="9">
    <location>
        <begin position="456"/>
        <end position="485"/>
    </location>
</feature>
<evidence type="ECO:0000256" key="2">
    <source>
        <dbReference type="ARBA" id="ARBA00022771"/>
    </source>
</evidence>
<evidence type="ECO:0000259" key="9">
    <source>
        <dbReference type="PROSITE" id="PS50157"/>
    </source>
</evidence>
<dbReference type="Pfam" id="PF00226">
    <property type="entry name" value="DnaJ"/>
    <property type="match status" value="1"/>
</dbReference>